<evidence type="ECO:0000313" key="4">
    <source>
        <dbReference type="Proteomes" id="UP000645555"/>
    </source>
</evidence>
<comment type="caution">
    <text evidence="3">The sequence shown here is derived from an EMBL/GenBank/DDBJ whole genome shotgun (WGS) entry which is preliminary data.</text>
</comment>
<proteinExistence type="predicted"/>
<dbReference type="AlphaFoldDB" id="A0A918K3I1"/>
<dbReference type="EMBL" id="BMWD01000003">
    <property type="protein sequence ID" value="GGX47390.1"/>
    <property type="molecule type" value="Genomic_DNA"/>
</dbReference>
<reference evidence="3" key="2">
    <citation type="submission" date="2020-09" db="EMBL/GenBank/DDBJ databases">
        <authorList>
            <person name="Sun Q."/>
            <person name="Ohkuma M."/>
        </authorList>
    </citation>
    <scope>NUCLEOTIDE SEQUENCE</scope>
    <source>
        <strain evidence="3">JCM 4956</strain>
    </source>
</reference>
<name>A0A918K3I1_9ACTN</name>
<keyword evidence="2" id="KW-0812">Transmembrane</keyword>
<keyword evidence="2" id="KW-1133">Transmembrane helix</keyword>
<evidence type="ECO:0000256" key="2">
    <source>
        <dbReference type="SAM" id="Phobius"/>
    </source>
</evidence>
<dbReference type="RefSeq" id="WP_190034358.1">
    <property type="nucleotide sequence ID" value="NZ_BMWD01000003.1"/>
</dbReference>
<evidence type="ECO:0000256" key="1">
    <source>
        <dbReference type="SAM" id="MobiDB-lite"/>
    </source>
</evidence>
<dbReference type="Proteomes" id="UP000645555">
    <property type="component" value="Unassembled WGS sequence"/>
</dbReference>
<feature type="region of interest" description="Disordered" evidence="1">
    <location>
        <begin position="74"/>
        <end position="104"/>
    </location>
</feature>
<protein>
    <submittedName>
        <fullName evidence="3">Uncharacterized protein</fullName>
    </submittedName>
</protein>
<keyword evidence="4" id="KW-1185">Reference proteome</keyword>
<sequence length="243" mass="25634">MNLPSRSARASAEAERLREVFADAAYDVTPSAVPLGAIEREGRRRRLRRRTAALVAVCGAVLVPLAVAGLRDAPASGPDGSVNPAATATTGPSPSPSEAGGRLRTVAPDERVRVGAGIEIRLSEDGEHWTEPGSAEQFRSVVDGSLDMSVPGVSLRISDQEDGRSLLSGIFHGPGRPARAEVAIGAVRIDATVLSLRGDPGWGVWYALPRLPDTPTSSDARPPWTITVYDSTGGVLARREYRP</sequence>
<accession>A0A918K3I1</accession>
<organism evidence="3 4">
    <name type="scientific">Streptomyces fructofermentans</name>
    <dbReference type="NCBI Taxonomy" id="152141"/>
    <lineage>
        <taxon>Bacteria</taxon>
        <taxon>Bacillati</taxon>
        <taxon>Actinomycetota</taxon>
        <taxon>Actinomycetes</taxon>
        <taxon>Kitasatosporales</taxon>
        <taxon>Streptomycetaceae</taxon>
        <taxon>Streptomyces</taxon>
    </lineage>
</organism>
<reference evidence="3" key="1">
    <citation type="journal article" date="2014" name="Int. J. Syst. Evol. Microbiol.">
        <title>Complete genome sequence of Corynebacterium casei LMG S-19264T (=DSM 44701T), isolated from a smear-ripened cheese.</title>
        <authorList>
            <consortium name="US DOE Joint Genome Institute (JGI-PGF)"/>
            <person name="Walter F."/>
            <person name="Albersmeier A."/>
            <person name="Kalinowski J."/>
            <person name="Ruckert C."/>
        </authorList>
    </citation>
    <scope>NUCLEOTIDE SEQUENCE</scope>
    <source>
        <strain evidence="3">JCM 4956</strain>
    </source>
</reference>
<evidence type="ECO:0000313" key="3">
    <source>
        <dbReference type="EMBL" id="GGX47390.1"/>
    </source>
</evidence>
<keyword evidence="2" id="KW-0472">Membrane</keyword>
<feature type="transmembrane region" description="Helical" evidence="2">
    <location>
        <begin position="52"/>
        <end position="70"/>
    </location>
</feature>
<gene>
    <name evidence="3" type="ORF">GCM10010515_13070</name>
</gene>